<dbReference type="GO" id="GO:0016773">
    <property type="term" value="F:phosphotransferase activity, alcohol group as acceptor"/>
    <property type="evidence" value="ECO:0007669"/>
    <property type="project" value="UniProtKB-ARBA"/>
</dbReference>
<dbReference type="PROSITE" id="PS50146">
    <property type="entry name" value="DAGK"/>
    <property type="match status" value="1"/>
</dbReference>
<reference evidence="2 3" key="1">
    <citation type="journal article" date="2018" name="Evol. Lett.">
        <title>Horizontal gene cluster transfer increased hallucinogenic mushroom diversity.</title>
        <authorList>
            <person name="Reynolds H.T."/>
            <person name="Vijayakumar V."/>
            <person name="Gluck-Thaler E."/>
            <person name="Korotkin H.B."/>
            <person name="Matheny P.B."/>
            <person name="Slot J.C."/>
        </authorList>
    </citation>
    <scope>NUCLEOTIDE SEQUENCE [LARGE SCALE GENOMIC DNA]</scope>
    <source>
        <strain evidence="2 3">2629</strain>
    </source>
</reference>
<dbReference type="InterPro" id="IPR050187">
    <property type="entry name" value="Lipid_Phosphate_FormReg"/>
</dbReference>
<dbReference type="EMBL" id="NHTK01005378">
    <property type="protein sequence ID" value="PPQ80171.1"/>
    <property type="molecule type" value="Genomic_DNA"/>
</dbReference>
<dbReference type="SUPFAM" id="SSF111331">
    <property type="entry name" value="NAD kinase/diacylglycerol kinase-like"/>
    <property type="match status" value="1"/>
</dbReference>
<dbReference type="GO" id="GO:0005737">
    <property type="term" value="C:cytoplasm"/>
    <property type="evidence" value="ECO:0007669"/>
    <property type="project" value="TreeGrafter"/>
</dbReference>
<sequence length="282" mass="30933">MTVVPDITIQTKTSGRLALTVDHEALTITKTKGHHHIILRNVISAKLDKEIKTVSISYVTKLKTGKKNLHLVTDEGTVDEEHLSKAEEWVEKVMRLCYDGVKRSRTLLVLVNPHGGVKKGVAIFHKKVEPIFKLAGCTLQIKYTTHKNHGLEIVKSAALDTIDAVVTVSGDGLVHEVLNGFAQHPEPLKALRIPVAPIPTGSGNGLSLNLLGLQDGFDVVAASINVIKGKPMKVDLFSFTQDNNRVISFMSQSMGLMADLDIGTEHLRWMGDSRFMYGMVRG</sequence>
<evidence type="ECO:0000313" key="3">
    <source>
        <dbReference type="Proteomes" id="UP000284842"/>
    </source>
</evidence>
<evidence type="ECO:0000313" key="2">
    <source>
        <dbReference type="EMBL" id="PPQ80171.1"/>
    </source>
</evidence>
<dbReference type="OrthoDB" id="3853857at2759"/>
<comment type="caution">
    <text evidence="2">The sequence shown here is derived from an EMBL/GenBank/DDBJ whole genome shotgun (WGS) entry which is preliminary data.</text>
</comment>
<gene>
    <name evidence="2" type="ORF">CVT24_006567</name>
</gene>
<feature type="domain" description="DAGKc" evidence="1">
    <location>
        <begin position="102"/>
        <end position="243"/>
    </location>
</feature>
<evidence type="ECO:0000259" key="1">
    <source>
        <dbReference type="PROSITE" id="PS50146"/>
    </source>
</evidence>
<dbReference type="PANTHER" id="PTHR12358">
    <property type="entry name" value="SPHINGOSINE KINASE"/>
    <property type="match status" value="1"/>
</dbReference>
<dbReference type="InterPro" id="IPR055916">
    <property type="entry name" value="DUF7493"/>
</dbReference>
<dbReference type="Pfam" id="PF00781">
    <property type="entry name" value="DAGK_cat"/>
    <property type="match status" value="1"/>
</dbReference>
<proteinExistence type="predicted"/>
<dbReference type="Pfam" id="PF24321">
    <property type="entry name" value="DUF7493"/>
    <property type="match status" value="1"/>
</dbReference>
<protein>
    <recommendedName>
        <fullName evidence="1">DAGKc domain-containing protein</fullName>
    </recommendedName>
</protein>
<dbReference type="Proteomes" id="UP000284842">
    <property type="component" value="Unassembled WGS sequence"/>
</dbReference>
<dbReference type="InterPro" id="IPR001206">
    <property type="entry name" value="Diacylglycerol_kinase_cat_dom"/>
</dbReference>
<dbReference type="STRING" id="181874.A0A409WNU5"/>
<dbReference type="FunCoup" id="A0A409WNU5">
    <property type="interactions" value="149"/>
</dbReference>
<dbReference type="SMART" id="SM00046">
    <property type="entry name" value="DAGKc"/>
    <property type="match status" value="1"/>
</dbReference>
<dbReference type="Gene3D" id="2.60.200.40">
    <property type="match status" value="1"/>
</dbReference>
<dbReference type="GO" id="GO:0016020">
    <property type="term" value="C:membrane"/>
    <property type="evidence" value="ECO:0007669"/>
    <property type="project" value="TreeGrafter"/>
</dbReference>
<dbReference type="GO" id="GO:0001727">
    <property type="term" value="F:lipid kinase activity"/>
    <property type="evidence" value="ECO:0007669"/>
    <property type="project" value="UniProtKB-ARBA"/>
</dbReference>
<name>A0A409WNU5_9AGAR</name>
<dbReference type="Gene3D" id="3.40.50.10330">
    <property type="entry name" value="Probable inorganic polyphosphate/atp-NAD kinase, domain 1"/>
    <property type="match status" value="1"/>
</dbReference>
<dbReference type="InParanoid" id="A0A409WNU5"/>
<dbReference type="InterPro" id="IPR016064">
    <property type="entry name" value="NAD/diacylglycerol_kinase_sf"/>
</dbReference>
<dbReference type="InterPro" id="IPR017438">
    <property type="entry name" value="ATP-NAD_kinase_N"/>
</dbReference>
<accession>A0A409WNU5</accession>
<dbReference type="GO" id="GO:0046512">
    <property type="term" value="P:sphingosine biosynthetic process"/>
    <property type="evidence" value="ECO:0007669"/>
    <property type="project" value="TreeGrafter"/>
</dbReference>
<dbReference type="PANTHER" id="PTHR12358:SF31">
    <property type="entry name" value="ACYLGLYCEROL KINASE, MITOCHONDRIAL"/>
    <property type="match status" value="1"/>
</dbReference>
<keyword evidence="3" id="KW-1185">Reference proteome</keyword>
<feature type="non-terminal residue" evidence="2">
    <location>
        <position position="282"/>
    </location>
</feature>
<organism evidence="2 3">
    <name type="scientific">Panaeolus cyanescens</name>
    <dbReference type="NCBI Taxonomy" id="181874"/>
    <lineage>
        <taxon>Eukaryota</taxon>
        <taxon>Fungi</taxon>
        <taxon>Dikarya</taxon>
        <taxon>Basidiomycota</taxon>
        <taxon>Agaricomycotina</taxon>
        <taxon>Agaricomycetes</taxon>
        <taxon>Agaricomycetidae</taxon>
        <taxon>Agaricales</taxon>
        <taxon>Agaricineae</taxon>
        <taxon>Galeropsidaceae</taxon>
        <taxon>Panaeolus</taxon>
    </lineage>
</organism>
<dbReference type="AlphaFoldDB" id="A0A409WNU5"/>